<dbReference type="EC" id="3.2.1.23" evidence="4"/>
<accession>A0ABT4QJ36</accession>
<protein>
    <submittedName>
        <fullName evidence="4">Beta-galactosidase</fullName>
        <ecNumber evidence="4">3.2.1.23</ecNumber>
    </submittedName>
</protein>
<dbReference type="InterPro" id="IPR017853">
    <property type="entry name" value="GH"/>
</dbReference>
<dbReference type="SUPFAM" id="SSF51445">
    <property type="entry name" value="(Trans)glycosidases"/>
    <property type="match status" value="1"/>
</dbReference>
<keyword evidence="5" id="KW-1185">Reference proteome</keyword>
<dbReference type="Proteomes" id="UP001527882">
    <property type="component" value="Unassembled WGS sequence"/>
</dbReference>
<dbReference type="Pfam" id="PF02449">
    <property type="entry name" value="Glyco_hydro_42"/>
    <property type="match status" value="1"/>
</dbReference>
<name>A0ABT4QJ36_9BACL</name>
<dbReference type="EMBL" id="JAQAGZ010000028">
    <property type="protein sequence ID" value="MCZ8516889.1"/>
    <property type="molecule type" value="Genomic_DNA"/>
</dbReference>
<dbReference type="CDD" id="cd03143">
    <property type="entry name" value="A4_beta-galactosidase_middle_domain"/>
    <property type="match status" value="1"/>
</dbReference>
<dbReference type="PANTHER" id="PTHR31451:SF39">
    <property type="entry name" value="MANNAN ENDO-1,4-BETA-MANNOSIDASE 1"/>
    <property type="match status" value="1"/>
</dbReference>
<comment type="caution">
    <text evidence="4">The sequence shown here is derived from an EMBL/GenBank/DDBJ whole genome shotgun (WGS) entry which is preliminary data.</text>
</comment>
<evidence type="ECO:0000313" key="5">
    <source>
        <dbReference type="Proteomes" id="UP001527882"/>
    </source>
</evidence>
<gene>
    <name evidence="4" type="ORF">O9H85_31940</name>
</gene>
<dbReference type="Gene3D" id="3.40.50.880">
    <property type="match status" value="1"/>
</dbReference>
<dbReference type="PANTHER" id="PTHR31451">
    <property type="match status" value="1"/>
</dbReference>
<organism evidence="4 5">
    <name type="scientific">Paenibacillus gyeongsangnamensis</name>
    <dbReference type="NCBI Taxonomy" id="3388067"/>
    <lineage>
        <taxon>Bacteria</taxon>
        <taxon>Bacillati</taxon>
        <taxon>Bacillota</taxon>
        <taxon>Bacilli</taxon>
        <taxon>Bacillales</taxon>
        <taxon>Paenibacillaceae</taxon>
        <taxon>Paenibacillus</taxon>
    </lineage>
</organism>
<dbReference type="InterPro" id="IPR013529">
    <property type="entry name" value="Glyco_hydro_42_N"/>
</dbReference>
<evidence type="ECO:0000259" key="3">
    <source>
        <dbReference type="Pfam" id="PF02449"/>
    </source>
</evidence>
<sequence>MSKTIVFYDESFPYPGVRPDQASLHDFSEHVVIADAKQLGKELNGQKYSCFVNLHGPYFPKNVWKDILAFLSKGGGLVHLGGAPFKFPVYEEDGTWLTEHEQTAYHGQLGIHEALEVNSGRIESFAANADIPILQGKEALFEIKPTYGLILHVTKASDHPHHIGSSGPMDTHIYPLLKGMMADGRESAAPAVLMEHTKGSFAGGRWMLINQAVGETFWSNGGAGAVKEWAEYCSRGVTEMWLKPNYGCYEPGESPVLTIQAQAIGQANSSSWTLMLEVIKQSHLNVHTYQWEERLELEAGPNLAFAKWRVPLTVEPGFYSVTCKALSDTGEVRILRQAFWGFDAELLQQGMPLSCDRDYFWKDGKPLPIVGMTYMTSDVARKYLFLPNPSVWDRDMAQMKRAGVNLIRTGIWSTWRQIMFVDGHPSEEVLRAIDAFVLTARRHDMEVTFNFFAFTPEAWEGDNPYLDPRSVEAQKRLIAAVVARHARTANVQWDLINEPSMFDPKRPFQGPRSAKDSFEIQAFIEWVKERHGSIRTLQERWNMTPAQLPDFSAVRPPEPGDINFDVQDMSKAKKGVRWLDYTLFTMEMHNRWARELASVIKSINPSQLVTVGQDEGLAGQRPSPFFYAEAVDYTTVHSWWKMDELVWDGVFAKDTMKPNLVQETGIMYVETPDGRAKRSEEELRNILERKYAYAFSTGGAGAVQWIWNTNFYMDNVNESNIGALRADGTEKPEADVTYDFGRFIGRIQELFVDRKLEDIAVVFPYSNDFSNRKLAFDATSRLCRVLHYEMNVPFRGIGEYHLQSLQQHAPRLIIVPSAHNVSDAAMQQLISHIESRGGVLVVTGPVSIDEYWRYNPRLTSLVGDTKLGNIVREEIMELNGKKYPVSFGGRRIAELTKESERGSSDDAAVREYTIGKGRFIWCPLPLELNLRSEPIHALYRYVMSLAGVEIELDWKQGGDMPGIYGRKLQFKEGALFIFVSECSADVSVDAVDPVTGTGYEFTLEKERTVMFATDAGGAVTAVYRPDEVSIHAYTHEGVKF</sequence>
<dbReference type="GO" id="GO:0004565">
    <property type="term" value="F:beta-galactosidase activity"/>
    <property type="evidence" value="ECO:0007669"/>
    <property type="project" value="UniProtKB-EC"/>
</dbReference>
<evidence type="ECO:0000256" key="2">
    <source>
        <dbReference type="ARBA" id="ARBA00023295"/>
    </source>
</evidence>
<keyword evidence="2 4" id="KW-0326">Glycosidase</keyword>
<dbReference type="InterPro" id="IPR029062">
    <property type="entry name" value="Class_I_gatase-like"/>
</dbReference>
<dbReference type="Gene3D" id="3.20.20.80">
    <property type="entry name" value="Glycosidases"/>
    <property type="match status" value="1"/>
</dbReference>
<evidence type="ECO:0000313" key="4">
    <source>
        <dbReference type="EMBL" id="MCZ8516889.1"/>
    </source>
</evidence>
<feature type="domain" description="Glycoside hydrolase family 42 N-terminal" evidence="3">
    <location>
        <begin position="521"/>
        <end position="641"/>
    </location>
</feature>
<dbReference type="InterPro" id="IPR045053">
    <property type="entry name" value="MAN-like"/>
</dbReference>
<evidence type="ECO:0000256" key="1">
    <source>
        <dbReference type="ARBA" id="ARBA00022801"/>
    </source>
</evidence>
<reference evidence="4 5" key="1">
    <citation type="submission" date="2022-12" db="EMBL/GenBank/DDBJ databases">
        <title>Draft genome sequence of Paenibacillus sp. dW9.</title>
        <authorList>
            <person name="Choi E.-W."/>
            <person name="Kim D.-U."/>
        </authorList>
    </citation>
    <scope>NUCLEOTIDE SEQUENCE [LARGE SCALE GENOMIC DNA]</scope>
    <source>
        <strain evidence="5">dW9</strain>
    </source>
</reference>
<keyword evidence="1 4" id="KW-0378">Hydrolase</keyword>
<proteinExistence type="predicted"/>